<dbReference type="InterPro" id="IPR029464">
    <property type="entry name" value="HSDR_N"/>
</dbReference>
<dbReference type="CDD" id="cd18799">
    <property type="entry name" value="SF2_C_EcoAI-like"/>
    <property type="match status" value="1"/>
</dbReference>
<keyword evidence="3" id="KW-1185">Reference proteome</keyword>
<dbReference type="GO" id="GO:0003677">
    <property type="term" value="F:DNA binding"/>
    <property type="evidence" value="ECO:0007669"/>
    <property type="project" value="InterPro"/>
</dbReference>
<proteinExistence type="predicted"/>
<dbReference type="NCBIfam" id="NF046051">
    <property type="entry name" value="restrict_EcoAI"/>
    <property type="match status" value="1"/>
</dbReference>
<dbReference type="SUPFAM" id="SSF52540">
    <property type="entry name" value="P-loop containing nucleoside triphosphate hydrolases"/>
    <property type="match status" value="2"/>
</dbReference>
<feature type="domain" description="Helicase ATP-binding" evidence="1">
    <location>
        <begin position="177"/>
        <end position="336"/>
    </location>
</feature>
<dbReference type="CDD" id="cd18032">
    <property type="entry name" value="DEXHc_RE_I_III_res"/>
    <property type="match status" value="1"/>
</dbReference>
<organism evidence="2 3">
    <name type="scientific">Bartonella apis</name>
    <dbReference type="NCBI Taxonomy" id="1686310"/>
    <lineage>
        <taxon>Bacteria</taxon>
        <taxon>Pseudomonadati</taxon>
        <taxon>Pseudomonadota</taxon>
        <taxon>Alphaproteobacteria</taxon>
        <taxon>Hyphomicrobiales</taxon>
        <taxon>Bartonellaceae</taxon>
        <taxon>Bartonella</taxon>
    </lineage>
</organism>
<protein>
    <submittedName>
        <fullName evidence="2">Type I restriction enzyme, R subunit</fullName>
        <ecNumber evidence="2">3.1.21.3</ecNumber>
    </submittedName>
</protein>
<reference evidence="2 3" key="1">
    <citation type="submission" date="2016-12" db="EMBL/GenBank/DDBJ databases">
        <title>Comparative genomics of Bartonella apis.</title>
        <authorList>
            <person name="Engel P."/>
        </authorList>
    </citation>
    <scope>NUCLEOTIDE SEQUENCE [LARGE SCALE GENOMIC DNA]</scope>
    <source>
        <strain evidence="2 3">PEB0149</strain>
    </source>
</reference>
<dbReference type="InterPro" id="IPR050742">
    <property type="entry name" value="Helicase_Restrict-Modif_Enz"/>
</dbReference>
<dbReference type="EC" id="3.1.21.3" evidence="2"/>
<keyword evidence="2" id="KW-0378">Hydrolase</keyword>
<dbReference type="Gene3D" id="3.40.50.300">
    <property type="entry name" value="P-loop containing nucleotide triphosphate hydrolases"/>
    <property type="match status" value="2"/>
</dbReference>
<dbReference type="Pfam" id="PF13588">
    <property type="entry name" value="HSDR_N_2"/>
    <property type="match status" value="1"/>
</dbReference>
<dbReference type="Pfam" id="PF08463">
    <property type="entry name" value="EcoEI_R_C"/>
    <property type="match status" value="1"/>
</dbReference>
<accession>A0A1R0FA92</accession>
<sequence>MHKKLSEEDVKTRYVTPALVEKAGWDKHFILTEYYFTAGQVLVTGNKIKRGQAKRADYLLLASNKETPLAVIEAKRGDHPVGDGMQQAKDYASILDVPFAYSTNGIKFLEHDMLTGIETTLEMDQFPTQVQLWARYISHKKLDESQQEIIGQPYFIDASNKIEPRYYQRIAIDRTVEAIALGQKRILLVMATGTGKTYTAFQIIWRLKQAKPNMKVLYLADRNILIDQTISNDFKPFEKVITKVRGKTLDSSYEIYMSLYQQLVSEDGNDTFKQFKREFFDLIIVDECHRGSAKEDSQWRRILDYFDSATQIGLTATPKETKDVSNQTYFGEPVYTYSLKQGIEDGFLAPYVVIRVTIDKDVEGWRPELGQVDINGNPIPDKEYDQKDFDRTLIIDERTKLVAKRITEWLKKNGRDNKTIVFCIDVDHAERMRQALNNENNDIVKTNPDYIMRITGDNKIGKDRLDDFIDPNAACPTIVTTSKLLTTGVDCKTCKLIVLDSPINSMTEFKQIIGRGTRLDTKHKKWFFTIMDFRGNSKAFDDKDFDGEPIVVIENPETTGTGDGTEGRDVVTTPSDIRIPKLHVNNVDVEILDETEKTLNADGKLEVENLASRVKRCILNAYPTSTNFLDAWNAEEHKSKVIEIIEEKGAPLTELLQRKNNNEYDLFDLILAIGYGKKPMKKSQRVTRLKNSGFLNQFTDERQKIILILLNKFIDEGISSLDENYVLNNAPFDKIGSPNKIVNIFGGIKNYNEVLNNLKNELYTY</sequence>
<dbReference type="InterPro" id="IPR006935">
    <property type="entry name" value="Helicase/UvrB_N"/>
</dbReference>
<dbReference type="GO" id="GO:0005524">
    <property type="term" value="F:ATP binding"/>
    <property type="evidence" value="ECO:0007669"/>
    <property type="project" value="InterPro"/>
</dbReference>
<evidence type="ECO:0000313" key="3">
    <source>
        <dbReference type="Proteomes" id="UP000187344"/>
    </source>
</evidence>
<gene>
    <name evidence="2" type="ORF">PEB0149_013530</name>
</gene>
<dbReference type="Proteomes" id="UP000187344">
    <property type="component" value="Unassembled WGS sequence"/>
</dbReference>
<dbReference type="Gene3D" id="3.90.1570.30">
    <property type="match status" value="1"/>
</dbReference>
<dbReference type="RefSeq" id="WP_075869077.1">
    <property type="nucleotide sequence ID" value="NZ_CAMKXQ010000008.1"/>
</dbReference>
<evidence type="ECO:0000313" key="2">
    <source>
        <dbReference type="EMBL" id="OLY43911.1"/>
    </source>
</evidence>
<dbReference type="PANTHER" id="PTHR47396">
    <property type="entry name" value="TYPE I RESTRICTION ENZYME ECOKI R PROTEIN"/>
    <property type="match status" value="1"/>
</dbReference>
<dbReference type="SMART" id="SM00487">
    <property type="entry name" value="DEXDc"/>
    <property type="match status" value="1"/>
</dbReference>
<dbReference type="GO" id="GO:0009035">
    <property type="term" value="F:type I site-specific deoxyribonuclease activity"/>
    <property type="evidence" value="ECO:0007669"/>
    <property type="project" value="UniProtKB-EC"/>
</dbReference>
<dbReference type="InterPro" id="IPR014001">
    <property type="entry name" value="Helicase_ATP-bd"/>
</dbReference>
<dbReference type="InterPro" id="IPR027417">
    <property type="entry name" value="P-loop_NTPase"/>
</dbReference>
<dbReference type="EMBL" id="LXYT01000001">
    <property type="protein sequence ID" value="OLY43911.1"/>
    <property type="molecule type" value="Genomic_DNA"/>
</dbReference>
<evidence type="ECO:0000259" key="1">
    <source>
        <dbReference type="PROSITE" id="PS51192"/>
    </source>
</evidence>
<dbReference type="GO" id="GO:0006304">
    <property type="term" value="P:DNA modification"/>
    <property type="evidence" value="ECO:0007669"/>
    <property type="project" value="InterPro"/>
</dbReference>
<name>A0A1R0FA92_9HYPH</name>
<dbReference type="InterPro" id="IPR001650">
    <property type="entry name" value="Helicase_C-like"/>
</dbReference>
<dbReference type="GO" id="GO:0005829">
    <property type="term" value="C:cytosol"/>
    <property type="evidence" value="ECO:0007669"/>
    <property type="project" value="TreeGrafter"/>
</dbReference>
<dbReference type="Pfam" id="PF04851">
    <property type="entry name" value="ResIII"/>
    <property type="match status" value="1"/>
</dbReference>
<dbReference type="PANTHER" id="PTHR47396:SF1">
    <property type="entry name" value="ATP-DEPENDENT HELICASE IRC3-RELATED"/>
    <property type="match status" value="1"/>
</dbReference>
<dbReference type="InterPro" id="IPR013670">
    <property type="entry name" value="EcoEI_R_C_dom"/>
</dbReference>
<dbReference type="OrthoDB" id="5194627at2"/>
<dbReference type="Pfam" id="PF00271">
    <property type="entry name" value="Helicase_C"/>
    <property type="match status" value="1"/>
</dbReference>
<dbReference type="PROSITE" id="PS51192">
    <property type="entry name" value="HELICASE_ATP_BIND_1"/>
    <property type="match status" value="1"/>
</dbReference>
<comment type="caution">
    <text evidence="2">The sequence shown here is derived from an EMBL/GenBank/DDBJ whole genome shotgun (WGS) entry which is preliminary data.</text>
</comment>
<dbReference type="AlphaFoldDB" id="A0A1R0FA92"/>